<feature type="transmembrane region" description="Helical" evidence="10">
    <location>
        <begin position="68"/>
        <end position="89"/>
    </location>
</feature>
<dbReference type="GO" id="GO:0016705">
    <property type="term" value="F:oxidoreductase activity, acting on paired donors, with incorporation or reduction of molecular oxygen"/>
    <property type="evidence" value="ECO:0007669"/>
    <property type="project" value="InterPro"/>
</dbReference>
<dbReference type="GO" id="GO:0020037">
    <property type="term" value="F:heme binding"/>
    <property type="evidence" value="ECO:0007669"/>
    <property type="project" value="InterPro"/>
</dbReference>
<dbReference type="GO" id="GO:0005506">
    <property type="term" value="F:iron ion binding"/>
    <property type="evidence" value="ECO:0007669"/>
    <property type="project" value="InterPro"/>
</dbReference>
<evidence type="ECO:0000256" key="8">
    <source>
        <dbReference type="PIRSR" id="PIRSR602401-1"/>
    </source>
</evidence>
<dbReference type="Gene3D" id="1.10.630.10">
    <property type="entry name" value="Cytochrome P450"/>
    <property type="match status" value="1"/>
</dbReference>
<dbReference type="Proteomes" id="UP000703269">
    <property type="component" value="Unassembled WGS sequence"/>
</dbReference>
<keyword evidence="4 8" id="KW-0479">Metal-binding</keyword>
<keyword evidence="3 8" id="KW-0349">Heme</keyword>
<evidence type="ECO:0000256" key="3">
    <source>
        <dbReference type="ARBA" id="ARBA00022617"/>
    </source>
</evidence>
<keyword evidence="10" id="KW-0812">Transmembrane</keyword>
<feature type="binding site" description="axial binding residue" evidence="8">
    <location>
        <position position="574"/>
    </location>
    <ligand>
        <name>heme</name>
        <dbReference type="ChEBI" id="CHEBI:30413"/>
    </ligand>
    <ligandPart>
        <name>Fe</name>
        <dbReference type="ChEBI" id="CHEBI:18248"/>
    </ligandPart>
</feature>
<evidence type="ECO:0000256" key="9">
    <source>
        <dbReference type="RuleBase" id="RU000461"/>
    </source>
</evidence>
<dbReference type="InterPro" id="IPR002401">
    <property type="entry name" value="Cyt_P450_E_grp-I"/>
</dbReference>
<reference evidence="11 12" key="1">
    <citation type="submission" date="2021-08" db="EMBL/GenBank/DDBJ databases">
        <title>Draft Genome Sequence of Phanerochaete sordida strain YK-624.</title>
        <authorList>
            <person name="Mori T."/>
            <person name="Dohra H."/>
            <person name="Suzuki T."/>
            <person name="Kawagishi H."/>
            <person name="Hirai H."/>
        </authorList>
    </citation>
    <scope>NUCLEOTIDE SEQUENCE [LARGE SCALE GENOMIC DNA]</scope>
    <source>
        <strain evidence="11 12">YK-624</strain>
    </source>
</reference>
<evidence type="ECO:0000256" key="1">
    <source>
        <dbReference type="ARBA" id="ARBA00001971"/>
    </source>
</evidence>
<accession>A0A9P3FX86</accession>
<keyword evidence="5 9" id="KW-0560">Oxidoreductase</keyword>
<keyword evidence="7 9" id="KW-0503">Monooxygenase</keyword>
<dbReference type="EMBL" id="BPQB01000001">
    <property type="protein sequence ID" value="GJE84276.1"/>
    <property type="molecule type" value="Genomic_DNA"/>
</dbReference>
<dbReference type="InterPro" id="IPR036396">
    <property type="entry name" value="Cyt_P450_sf"/>
</dbReference>
<evidence type="ECO:0000313" key="11">
    <source>
        <dbReference type="EMBL" id="GJE84276.1"/>
    </source>
</evidence>
<dbReference type="OrthoDB" id="1470350at2759"/>
<dbReference type="PRINTS" id="PR00385">
    <property type="entry name" value="P450"/>
</dbReference>
<comment type="similarity">
    <text evidence="2 9">Belongs to the cytochrome P450 family.</text>
</comment>
<evidence type="ECO:0000256" key="6">
    <source>
        <dbReference type="ARBA" id="ARBA00023004"/>
    </source>
</evidence>
<keyword evidence="12" id="KW-1185">Reference proteome</keyword>
<keyword evidence="10" id="KW-1133">Transmembrane helix</keyword>
<organism evidence="11 12">
    <name type="scientific">Phanerochaete sordida</name>
    <dbReference type="NCBI Taxonomy" id="48140"/>
    <lineage>
        <taxon>Eukaryota</taxon>
        <taxon>Fungi</taxon>
        <taxon>Dikarya</taxon>
        <taxon>Basidiomycota</taxon>
        <taxon>Agaricomycotina</taxon>
        <taxon>Agaricomycetes</taxon>
        <taxon>Polyporales</taxon>
        <taxon>Phanerochaetaceae</taxon>
        <taxon>Phanerochaete</taxon>
    </lineage>
</organism>
<feature type="transmembrane region" description="Helical" evidence="10">
    <location>
        <begin position="95"/>
        <end position="115"/>
    </location>
</feature>
<sequence length="654" mass="73590">MAVVALAAAEASEIATITAAGYDGPTLGLAPNIPRVGRLRTLHPAPMSPFSSLELPEPLALRIIAYELYYILTPVLPAALALVLLQRWTDVALPTWAVAALALLSLPVAHAITIYRNQWVMARKAARMGAVLPPRLAGKWLGGIDLLVQLTDSFENGFLSDMLFKHLRTLGQTFEIYILWDNNYVTDDANVVKTILATDFNSFVKGKRFDVCMRSVLGTGVFNSDGDMWKFHRSMTRPFFTRERIGHFDLFDRHADDAMAKMKARFAEGHAVDFQDLISRFTLDSATEFLFGRCVHSLAAPLPYPHGAPPHLRAAGGAAGARADDFARAFAEAQTVLNWRIRMGWLWPWMELFGSRTRGPMRVVDAFLDPILRAAVERADALKRENGGRAPEVKEGIEEDETLLDHLVKYTNDPKILHDEVLNIMIAGRDTTAGTLTVAIYFLSQYPDVLRRLREEILEKVGPTRRPTYDDIREMKYLRAFINETLRLYPAVPWNVRYAVKDTTIPGPDPDKPYFISANSPISYSVHCMHRRTDYWGPDAETFDPTRFLDARVQRHLTPNPFVFLPFNAGPRICLGQQFAYNEMSFFVIRLLQHFDRVELREDALPPGAAVPPAWKGAPGRKGVERFWAKAHLTLYAKGGLWVKMREASNAEAV</sequence>
<dbReference type="InterPro" id="IPR001128">
    <property type="entry name" value="Cyt_P450"/>
</dbReference>
<dbReference type="InterPro" id="IPR047146">
    <property type="entry name" value="Cyt_P450_E_CYP52_fungi"/>
</dbReference>
<evidence type="ECO:0000256" key="4">
    <source>
        <dbReference type="ARBA" id="ARBA00022723"/>
    </source>
</evidence>
<dbReference type="SUPFAM" id="SSF48264">
    <property type="entry name" value="Cytochrome P450"/>
    <property type="match status" value="1"/>
</dbReference>
<evidence type="ECO:0000256" key="5">
    <source>
        <dbReference type="ARBA" id="ARBA00023002"/>
    </source>
</evidence>
<name>A0A9P3FX86_9APHY</name>
<evidence type="ECO:0000256" key="10">
    <source>
        <dbReference type="SAM" id="Phobius"/>
    </source>
</evidence>
<dbReference type="PROSITE" id="PS00086">
    <property type="entry name" value="CYTOCHROME_P450"/>
    <property type="match status" value="1"/>
</dbReference>
<dbReference type="PANTHER" id="PTHR24287">
    <property type="entry name" value="P450, PUTATIVE (EUROFUNG)-RELATED"/>
    <property type="match status" value="1"/>
</dbReference>
<dbReference type="GO" id="GO:0004497">
    <property type="term" value="F:monooxygenase activity"/>
    <property type="evidence" value="ECO:0007669"/>
    <property type="project" value="UniProtKB-KW"/>
</dbReference>
<comment type="cofactor">
    <cofactor evidence="1 8">
        <name>heme</name>
        <dbReference type="ChEBI" id="CHEBI:30413"/>
    </cofactor>
</comment>
<dbReference type="InterPro" id="IPR017972">
    <property type="entry name" value="Cyt_P450_CS"/>
</dbReference>
<dbReference type="PRINTS" id="PR00463">
    <property type="entry name" value="EP450I"/>
</dbReference>
<dbReference type="Pfam" id="PF00067">
    <property type="entry name" value="p450"/>
    <property type="match status" value="1"/>
</dbReference>
<gene>
    <name evidence="11" type="ORF">PsYK624_003520</name>
</gene>
<dbReference type="AlphaFoldDB" id="A0A9P3FX86"/>
<evidence type="ECO:0000256" key="2">
    <source>
        <dbReference type="ARBA" id="ARBA00010617"/>
    </source>
</evidence>
<proteinExistence type="inferred from homology"/>
<evidence type="ECO:0000256" key="7">
    <source>
        <dbReference type="ARBA" id="ARBA00023033"/>
    </source>
</evidence>
<keyword evidence="6 8" id="KW-0408">Iron</keyword>
<dbReference type="CDD" id="cd11063">
    <property type="entry name" value="CYP52"/>
    <property type="match status" value="1"/>
</dbReference>
<comment type="caution">
    <text evidence="11">The sequence shown here is derived from an EMBL/GenBank/DDBJ whole genome shotgun (WGS) entry which is preliminary data.</text>
</comment>
<keyword evidence="10" id="KW-0472">Membrane</keyword>
<dbReference type="PANTHER" id="PTHR24287:SF1">
    <property type="entry name" value="P450, PUTATIVE (EUROFUNG)-RELATED"/>
    <property type="match status" value="1"/>
</dbReference>
<protein>
    <submittedName>
        <fullName evidence="11">Cytochrome P450 pc-3</fullName>
    </submittedName>
</protein>
<evidence type="ECO:0000313" key="12">
    <source>
        <dbReference type="Proteomes" id="UP000703269"/>
    </source>
</evidence>